<evidence type="ECO:0000256" key="10">
    <source>
        <dbReference type="SAM" id="SignalP"/>
    </source>
</evidence>
<organism evidence="12 13">
    <name type="scientific">Channa striata</name>
    <name type="common">Snakehead murrel</name>
    <name type="synonym">Ophicephalus striatus</name>
    <dbReference type="NCBI Taxonomy" id="64152"/>
    <lineage>
        <taxon>Eukaryota</taxon>
        <taxon>Metazoa</taxon>
        <taxon>Chordata</taxon>
        <taxon>Craniata</taxon>
        <taxon>Vertebrata</taxon>
        <taxon>Euteleostomi</taxon>
        <taxon>Actinopterygii</taxon>
        <taxon>Neopterygii</taxon>
        <taxon>Teleostei</taxon>
        <taxon>Neoteleostei</taxon>
        <taxon>Acanthomorphata</taxon>
        <taxon>Anabantaria</taxon>
        <taxon>Anabantiformes</taxon>
        <taxon>Channoidei</taxon>
        <taxon>Channidae</taxon>
        <taxon>Channa</taxon>
    </lineage>
</organism>
<gene>
    <name evidence="12" type="ORF">Q5P01_005704</name>
</gene>
<dbReference type="Gene3D" id="2.60.40.10">
    <property type="entry name" value="Immunoglobulins"/>
    <property type="match status" value="2"/>
</dbReference>
<dbReference type="InterPro" id="IPR013106">
    <property type="entry name" value="Ig_V-set"/>
</dbReference>
<evidence type="ECO:0000256" key="7">
    <source>
        <dbReference type="ARBA" id="ARBA00023180"/>
    </source>
</evidence>
<dbReference type="SMART" id="SM00406">
    <property type="entry name" value="IGv"/>
    <property type="match status" value="1"/>
</dbReference>
<name>A0AA88NE25_CHASR</name>
<dbReference type="InterPro" id="IPR047164">
    <property type="entry name" value="OX2G-like"/>
</dbReference>
<dbReference type="GO" id="GO:0150079">
    <property type="term" value="P:negative regulation of neuroinflammatory response"/>
    <property type="evidence" value="ECO:0007669"/>
    <property type="project" value="TreeGrafter"/>
</dbReference>
<keyword evidence="3 10" id="KW-0732">Signal</keyword>
<feature type="signal peptide" evidence="10">
    <location>
        <begin position="1"/>
        <end position="16"/>
    </location>
</feature>
<dbReference type="GO" id="GO:0034113">
    <property type="term" value="P:heterotypic cell-cell adhesion"/>
    <property type="evidence" value="ECO:0007669"/>
    <property type="project" value="TreeGrafter"/>
</dbReference>
<evidence type="ECO:0000256" key="6">
    <source>
        <dbReference type="ARBA" id="ARBA00023157"/>
    </source>
</evidence>
<dbReference type="PANTHER" id="PTHR46841">
    <property type="entry name" value="OX-2 MEMBRANE GLYCOPROTEIN"/>
    <property type="match status" value="1"/>
</dbReference>
<evidence type="ECO:0000256" key="4">
    <source>
        <dbReference type="ARBA" id="ARBA00022989"/>
    </source>
</evidence>
<feature type="chain" id="PRO_5041744960" description="Ig-like domain-containing protein" evidence="10">
    <location>
        <begin position="17"/>
        <end position="278"/>
    </location>
</feature>
<keyword evidence="2 9" id="KW-0812">Transmembrane</keyword>
<dbReference type="InterPro" id="IPR013783">
    <property type="entry name" value="Ig-like_fold"/>
</dbReference>
<evidence type="ECO:0000256" key="1">
    <source>
        <dbReference type="ARBA" id="ARBA00004167"/>
    </source>
</evidence>
<proteinExistence type="predicted"/>
<dbReference type="PROSITE" id="PS50835">
    <property type="entry name" value="IG_LIKE"/>
    <property type="match status" value="2"/>
</dbReference>
<evidence type="ECO:0000256" key="3">
    <source>
        <dbReference type="ARBA" id="ARBA00022729"/>
    </source>
</evidence>
<dbReference type="GO" id="GO:0016020">
    <property type="term" value="C:membrane"/>
    <property type="evidence" value="ECO:0007669"/>
    <property type="project" value="UniProtKB-SubCell"/>
</dbReference>
<dbReference type="EMBL" id="JAUPFM010000003">
    <property type="protein sequence ID" value="KAK2856969.1"/>
    <property type="molecule type" value="Genomic_DNA"/>
</dbReference>
<keyword evidence="5 9" id="KW-0472">Membrane</keyword>
<keyword evidence="4 9" id="KW-1133">Transmembrane helix</keyword>
<evidence type="ECO:0000256" key="8">
    <source>
        <dbReference type="ARBA" id="ARBA00023319"/>
    </source>
</evidence>
<evidence type="ECO:0000256" key="5">
    <source>
        <dbReference type="ARBA" id="ARBA00023136"/>
    </source>
</evidence>
<keyword evidence="8" id="KW-0393">Immunoglobulin domain</keyword>
<dbReference type="InterPro" id="IPR007110">
    <property type="entry name" value="Ig-like_dom"/>
</dbReference>
<dbReference type="PANTHER" id="PTHR46841:SF7">
    <property type="entry name" value="IG-LIKE DOMAIN-CONTAINING PROTEIN"/>
    <property type="match status" value="1"/>
</dbReference>
<reference evidence="12" key="1">
    <citation type="submission" date="2023-07" db="EMBL/GenBank/DDBJ databases">
        <title>Chromosome-level Genome Assembly of Striped Snakehead (Channa striata).</title>
        <authorList>
            <person name="Liu H."/>
        </authorList>
    </citation>
    <scope>NUCLEOTIDE SEQUENCE</scope>
    <source>
        <strain evidence="12">Gz</strain>
        <tissue evidence="12">Muscle</tissue>
    </source>
</reference>
<sequence>MLHMLIFISLLFKASASHISAYGNTTAVYGGDAHYRCAVDNPTGVLQVTWQRLFRDEDIENLATYSKRFGQQINEPYRGKVIFTEASLSSASITLRNVTWEDESCYVCGFNVYPDGSKRKQICLTVQGISEVHTSHLQVPSTGHDEADVEVVFSCSATGKPAPTIEWNFASDVKRVALPVDNRTANSDHTFTSSSSITLQVPPYWSGHVDCVLNSEMTGQRQETIHYKRLGTKKEEGKSLRPLGIAVIVIAIMFISCILVAVVKKRKGLNCNRRNEHV</sequence>
<feature type="transmembrane region" description="Helical" evidence="9">
    <location>
        <begin position="243"/>
        <end position="263"/>
    </location>
</feature>
<dbReference type="SUPFAM" id="SSF48726">
    <property type="entry name" value="Immunoglobulin"/>
    <property type="match status" value="2"/>
</dbReference>
<evidence type="ECO:0000256" key="9">
    <source>
        <dbReference type="SAM" id="Phobius"/>
    </source>
</evidence>
<keyword evidence="6" id="KW-1015">Disulfide bond</keyword>
<dbReference type="Pfam" id="PF08205">
    <property type="entry name" value="C2-set_2"/>
    <property type="match status" value="1"/>
</dbReference>
<dbReference type="GO" id="GO:0009986">
    <property type="term" value="C:cell surface"/>
    <property type="evidence" value="ECO:0007669"/>
    <property type="project" value="TreeGrafter"/>
</dbReference>
<protein>
    <recommendedName>
        <fullName evidence="11">Ig-like domain-containing protein</fullName>
    </recommendedName>
</protein>
<evidence type="ECO:0000313" key="12">
    <source>
        <dbReference type="EMBL" id="KAK2856969.1"/>
    </source>
</evidence>
<accession>A0AA88NE25</accession>
<feature type="domain" description="Ig-like" evidence="11">
    <location>
        <begin position="151"/>
        <end position="226"/>
    </location>
</feature>
<evidence type="ECO:0000313" key="13">
    <source>
        <dbReference type="Proteomes" id="UP001187415"/>
    </source>
</evidence>
<dbReference type="Proteomes" id="UP001187415">
    <property type="component" value="Unassembled WGS sequence"/>
</dbReference>
<keyword evidence="7" id="KW-0325">Glycoprotein</keyword>
<comment type="subcellular location">
    <subcellularLocation>
        <location evidence="1">Membrane</location>
        <topology evidence="1">Single-pass membrane protein</topology>
    </subcellularLocation>
</comment>
<feature type="domain" description="Ig-like" evidence="11">
    <location>
        <begin position="30"/>
        <end position="108"/>
    </location>
</feature>
<keyword evidence="13" id="KW-1185">Reference proteome</keyword>
<evidence type="ECO:0000256" key="2">
    <source>
        <dbReference type="ARBA" id="ARBA00022692"/>
    </source>
</evidence>
<dbReference type="GO" id="GO:0043025">
    <property type="term" value="C:neuronal cell body"/>
    <property type="evidence" value="ECO:0007669"/>
    <property type="project" value="TreeGrafter"/>
</dbReference>
<comment type="caution">
    <text evidence="12">The sequence shown here is derived from an EMBL/GenBank/DDBJ whole genome shotgun (WGS) entry which is preliminary data.</text>
</comment>
<dbReference type="InterPro" id="IPR013162">
    <property type="entry name" value="CD80_C2-set"/>
</dbReference>
<dbReference type="AlphaFoldDB" id="A0AA88NE25"/>
<dbReference type="GO" id="GO:0030424">
    <property type="term" value="C:axon"/>
    <property type="evidence" value="ECO:0007669"/>
    <property type="project" value="TreeGrafter"/>
</dbReference>
<dbReference type="GO" id="GO:0098632">
    <property type="term" value="F:cell-cell adhesion mediator activity"/>
    <property type="evidence" value="ECO:0007669"/>
    <property type="project" value="InterPro"/>
</dbReference>
<dbReference type="InterPro" id="IPR036179">
    <property type="entry name" value="Ig-like_dom_sf"/>
</dbReference>
<dbReference type="Pfam" id="PF07686">
    <property type="entry name" value="V-set"/>
    <property type="match status" value="1"/>
</dbReference>
<evidence type="ECO:0000259" key="11">
    <source>
        <dbReference type="PROSITE" id="PS50835"/>
    </source>
</evidence>